<evidence type="ECO:0000313" key="1">
    <source>
        <dbReference type="EMBL" id="GGA61512.1"/>
    </source>
</evidence>
<sequence>MARASQAIFDASTEWAHPSSTSASAVESILSHLLRTTLMLKAIRCSAPPSELRNSSTPTLTNINVWVSCLLAPAEIEV</sequence>
<comment type="caution">
    <text evidence="1">The sequence shown here is derived from an EMBL/GenBank/DDBJ whole genome shotgun (WGS) entry which is preliminary data.</text>
</comment>
<proteinExistence type="predicted"/>
<keyword evidence="2" id="KW-1185">Reference proteome</keyword>
<gene>
    <name evidence="1" type="ORF">GCM10011395_34810</name>
</gene>
<name>A0ABQ1H6Z6_9SPHN</name>
<organism evidence="1 2">
    <name type="scientific">Sphingomonas psychrolutea</name>
    <dbReference type="NCBI Taxonomy" id="1259676"/>
    <lineage>
        <taxon>Bacteria</taxon>
        <taxon>Pseudomonadati</taxon>
        <taxon>Pseudomonadota</taxon>
        <taxon>Alphaproteobacteria</taxon>
        <taxon>Sphingomonadales</taxon>
        <taxon>Sphingomonadaceae</taxon>
        <taxon>Sphingomonas</taxon>
    </lineage>
</organism>
<dbReference type="EMBL" id="BMDW01000033">
    <property type="protein sequence ID" value="GGA61512.1"/>
    <property type="molecule type" value="Genomic_DNA"/>
</dbReference>
<accession>A0ABQ1H6Z6</accession>
<protein>
    <submittedName>
        <fullName evidence="1">Uncharacterized protein</fullName>
    </submittedName>
</protein>
<reference evidence="2" key="1">
    <citation type="journal article" date="2019" name="Int. J. Syst. Evol. Microbiol.">
        <title>The Global Catalogue of Microorganisms (GCM) 10K type strain sequencing project: providing services to taxonomists for standard genome sequencing and annotation.</title>
        <authorList>
            <consortium name="The Broad Institute Genomics Platform"/>
            <consortium name="The Broad Institute Genome Sequencing Center for Infectious Disease"/>
            <person name="Wu L."/>
            <person name="Ma J."/>
        </authorList>
    </citation>
    <scope>NUCLEOTIDE SEQUENCE [LARGE SCALE GENOMIC DNA]</scope>
    <source>
        <strain evidence="2">CGMCC 1.10106</strain>
    </source>
</reference>
<evidence type="ECO:0000313" key="2">
    <source>
        <dbReference type="Proteomes" id="UP000618591"/>
    </source>
</evidence>
<dbReference type="Proteomes" id="UP000618591">
    <property type="component" value="Unassembled WGS sequence"/>
</dbReference>